<evidence type="ECO:0000256" key="1">
    <source>
        <dbReference type="ARBA" id="ARBA00004776"/>
    </source>
</evidence>
<dbReference type="RefSeq" id="WP_067023387.1">
    <property type="nucleotide sequence ID" value="NZ_CP038256.1"/>
</dbReference>
<evidence type="ECO:0000256" key="4">
    <source>
        <dbReference type="ARBA" id="ARBA00022679"/>
    </source>
</evidence>
<reference evidence="6 7" key="1">
    <citation type="submission" date="2016-05" db="EMBL/GenBank/DDBJ databases">
        <authorList>
            <person name="Lavstsen T."/>
            <person name="Jespersen J.S."/>
        </authorList>
    </citation>
    <scope>NUCLEOTIDE SEQUENCE [LARGE SCALE GENOMIC DNA]</scope>
    <source>
        <strain evidence="6 7">YLB-01</strain>
    </source>
</reference>
<keyword evidence="4" id="KW-0808">Transferase</keyword>
<dbReference type="STRING" id="904291.A7J15_01665"/>
<accession>A0A1B9NGT1</accession>
<keyword evidence="7" id="KW-1185">Reference proteome</keyword>
<evidence type="ECO:0000313" key="7">
    <source>
        <dbReference type="Proteomes" id="UP000093355"/>
    </source>
</evidence>
<feature type="domain" description="Glycosyltransferase 2-like" evidence="5">
    <location>
        <begin position="8"/>
        <end position="98"/>
    </location>
</feature>
<comment type="caution">
    <text evidence="6">The sequence shown here is derived from an EMBL/GenBank/DDBJ whole genome shotgun (WGS) entry which is preliminary data.</text>
</comment>
<evidence type="ECO:0000259" key="5">
    <source>
        <dbReference type="Pfam" id="PF00535"/>
    </source>
</evidence>
<comment type="similarity">
    <text evidence="2">Belongs to the glycosyltransferase 2 family.</text>
</comment>
<comment type="pathway">
    <text evidence="1">Cell wall biogenesis; cell wall polysaccharide biosynthesis.</text>
</comment>
<gene>
    <name evidence="6" type="ORF">A7J15_01665</name>
</gene>
<protein>
    <recommendedName>
        <fullName evidence="5">Glycosyltransferase 2-like domain-containing protein</fullName>
    </recommendedName>
</protein>
<dbReference type="PANTHER" id="PTHR43179">
    <property type="entry name" value="RHAMNOSYLTRANSFERASE WBBL"/>
    <property type="match status" value="1"/>
</dbReference>
<organism evidence="6 7">
    <name type="scientific">Microbacterium sediminis</name>
    <dbReference type="NCBI Taxonomy" id="904291"/>
    <lineage>
        <taxon>Bacteria</taxon>
        <taxon>Bacillati</taxon>
        <taxon>Actinomycetota</taxon>
        <taxon>Actinomycetes</taxon>
        <taxon>Micrococcales</taxon>
        <taxon>Microbacteriaceae</taxon>
        <taxon>Microbacterium</taxon>
    </lineage>
</organism>
<dbReference type="InterPro" id="IPR001173">
    <property type="entry name" value="Glyco_trans_2-like"/>
</dbReference>
<keyword evidence="3" id="KW-0328">Glycosyltransferase</keyword>
<dbReference type="SUPFAM" id="SSF53448">
    <property type="entry name" value="Nucleotide-diphospho-sugar transferases"/>
    <property type="match status" value="1"/>
</dbReference>
<name>A0A1B9NGT1_9MICO</name>
<proteinExistence type="inferred from homology"/>
<evidence type="ECO:0000256" key="2">
    <source>
        <dbReference type="ARBA" id="ARBA00006739"/>
    </source>
</evidence>
<dbReference type="Gene3D" id="3.90.550.10">
    <property type="entry name" value="Spore Coat Polysaccharide Biosynthesis Protein SpsA, Chain A"/>
    <property type="match status" value="1"/>
</dbReference>
<dbReference type="EMBL" id="LXMD01000012">
    <property type="protein sequence ID" value="OCG75780.1"/>
    <property type="molecule type" value="Genomic_DNA"/>
</dbReference>
<dbReference type="OrthoDB" id="5062577at2"/>
<evidence type="ECO:0000256" key="3">
    <source>
        <dbReference type="ARBA" id="ARBA00022676"/>
    </source>
</evidence>
<evidence type="ECO:0000313" key="6">
    <source>
        <dbReference type="EMBL" id="OCG75780.1"/>
    </source>
</evidence>
<dbReference type="CDD" id="cd00761">
    <property type="entry name" value="Glyco_tranf_GTA_type"/>
    <property type="match status" value="1"/>
</dbReference>
<sequence>MTAPTLAIVLPSYRRLPALPRLVEAYLRQGADEVIVVLDGPHPGWRDVVPVPERGRVVELPANRGLARARIAGLEHVSADVVLAVDDDVVPDAGLVARHRSAHAGLADRVVQGYMPVALPARRGRDAAPTYLYARDYEAQARAWRSRGSAAILTSLWGGNLSLPSELYRRAEALKPSVRLEYNEDLDLGLRLRELGASAEFLESARARHHHRRGLAAYLRECEARGHAVHALEQRWGSRPPQLTPIVAIPPSYSRLLGAAQRRIAHDDANGAALRAAIQAYRTAGLARAWSAQDAIARFLRRALAMRGYRHAREAR</sequence>
<dbReference type="PANTHER" id="PTHR43179:SF12">
    <property type="entry name" value="GALACTOFURANOSYLTRANSFERASE GLFT2"/>
    <property type="match status" value="1"/>
</dbReference>
<dbReference type="InterPro" id="IPR029044">
    <property type="entry name" value="Nucleotide-diphossugar_trans"/>
</dbReference>
<dbReference type="Pfam" id="PF00535">
    <property type="entry name" value="Glycos_transf_2"/>
    <property type="match status" value="1"/>
</dbReference>
<dbReference type="Proteomes" id="UP000093355">
    <property type="component" value="Unassembled WGS sequence"/>
</dbReference>
<dbReference type="AlphaFoldDB" id="A0A1B9NGT1"/>
<dbReference type="GO" id="GO:0016757">
    <property type="term" value="F:glycosyltransferase activity"/>
    <property type="evidence" value="ECO:0007669"/>
    <property type="project" value="UniProtKB-KW"/>
</dbReference>